<dbReference type="Gramene" id="mRNA:HanXRQr2_Chr17g0804521">
    <property type="protein sequence ID" value="mRNA:HanXRQr2_Chr17g0804521"/>
    <property type="gene ID" value="HanXRQr2_Chr17g0804521"/>
</dbReference>
<comment type="caution">
    <text evidence="1">The sequence shown here is derived from an EMBL/GenBank/DDBJ whole genome shotgun (WGS) entry which is preliminary data.</text>
</comment>
<dbReference type="EMBL" id="MNCJ02000332">
    <property type="protein sequence ID" value="KAF5755589.1"/>
    <property type="molecule type" value="Genomic_DNA"/>
</dbReference>
<dbReference type="Proteomes" id="UP000215914">
    <property type="component" value="Unassembled WGS sequence"/>
</dbReference>
<protein>
    <submittedName>
        <fullName evidence="1">Uncharacterized protein</fullName>
    </submittedName>
</protein>
<evidence type="ECO:0000313" key="2">
    <source>
        <dbReference type="Proteomes" id="UP000215914"/>
    </source>
</evidence>
<proteinExistence type="predicted"/>
<name>A0A9K3GVC2_HELAN</name>
<sequence length="45" mass="5337">MIHVIKRDALPCVLSLLTYYHKRRIKRKPAGQIQASLLEIENTYR</sequence>
<gene>
    <name evidence="1" type="ORF">HanXRQr2_Chr17g0804521</name>
</gene>
<dbReference type="AlphaFoldDB" id="A0A9K3GVC2"/>
<reference evidence="1" key="2">
    <citation type="submission" date="2020-06" db="EMBL/GenBank/DDBJ databases">
        <title>Helianthus annuus Genome sequencing and assembly Release 2.</title>
        <authorList>
            <person name="Gouzy J."/>
            <person name="Langlade N."/>
            <person name="Munos S."/>
        </authorList>
    </citation>
    <scope>NUCLEOTIDE SEQUENCE</scope>
    <source>
        <tissue evidence="1">Leaves</tissue>
    </source>
</reference>
<accession>A0A9K3GVC2</accession>
<reference evidence="1" key="1">
    <citation type="journal article" date="2017" name="Nature">
        <title>The sunflower genome provides insights into oil metabolism, flowering and Asterid evolution.</title>
        <authorList>
            <person name="Badouin H."/>
            <person name="Gouzy J."/>
            <person name="Grassa C.J."/>
            <person name="Murat F."/>
            <person name="Staton S.E."/>
            <person name="Cottret L."/>
            <person name="Lelandais-Briere C."/>
            <person name="Owens G.L."/>
            <person name="Carrere S."/>
            <person name="Mayjonade B."/>
            <person name="Legrand L."/>
            <person name="Gill N."/>
            <person name="Kane N.C."/>
            <person name="Bowers J.E."/>
            <person name="Hubner S."/>
            <person name="Bellec A."/>
            <person name="Berard A."/>
            <person name="Berges H."/>
            <person name="Blanchet N."/>
            <person name="Boniface M.C."/>
            <person name="Brunel D."/>
            <person name="Catrice O."/>
            <person name="Chaidir N."/>
            <person name="Claudel C."/>
            <person name="Donnadieu C."/>
            <person name="Faraut T."/>
            <person name="Fievet G."/>
            <person name="Helmstetter N."/>
            <person name="King M."/>
            <person name="Knapp S.J."/>
            <person name="Lai Z."/>
            <person name="Le Paslier M.C."/>
            <person name="Lippi Y."/>
            <person name="Lorenzon L."/>
            <person name="Mandel J.R."/>
            <person name="Marage G."/>
            <person name="Marchand G."/>
            <person name="Marquand E."/>
            <person name="Bret-Mestries E."/>
            <person name="Morien E."/>
            <person name="Nambeesan S."/>
            <person name="Nguyen T."/>
            <person name="Pegot-Espagnet P."/>
            <person name="Pouilly N."/>
            <person name="Raftis F."/>
            <person name="Sallet E."/>
            <person name="Schiex T."/>
            <person name="Thomas J."/>
            <person name="Vandecasteele C."/>
            <person name="Vares D."/>
            <person name="Vear F."/>
            <person name="Vautrin S."/>
            <person name="Crespi M."/>
            <person name="Mangin B."/>
            <person name="Burke J.M."/>
            <person name="Salse J."/>
            <person name="Munos S."/>
            <person name="Vincourt P."/>
            <person name="Rieseberg L.H."/>
            <person name="Langlade N.B."/>
        </authorList>
    </citation>
    <scope>NUCLEOTIDE SEQUENCE</scope>
    <source>
        <tissue evidence="1">Leaves</tissue>
    </source>
</reference>
<organism evidence="1 2">
    <name type="scientific">Helianthus annuus</name>
    <name type="common">Common sunflower</name>
    <dbReference type="NCBI Taxonomy" id="4232"/>
    <lineage>
        <taxon>Eukaryota</taxon>
        <taxon>Viridiplantae</taxon>
        <taxon>Streptophyta</taxon>
        <taxon>Embryophyta</taxon>
        <taxon>Tracheophyta</taxon>
        <taxon>Spermatophyta</taxon>
        <taxon>Magnoliopsida</taxon>
        <taxon>eudicotyledons</taxon>
        <taxon>Gunneridae</taxon>
        <taxon>Pentapetalae</taxon>
        <taxon>asterids</taxon>
        <taxon>campanulids</taxon>
        <taxon>Asterales</taxon>
        <taxon>Asteraceae</taxon>
        <taxon>Asteroideae</taxon>
        <taxon>Heliantheae alliance</taxon>
        <taxon>Heliantheae</taxon>
        <taxon>Helianthus</taxon>
    </lineage>
</organism>
<keyword evidence="2" id="KW-1185">Reference proteome</keyword>
<evidence type="ECO:0000313" key="1">
    <source>
        <dbReference type="EMBL" id="KAF5755589.1"/>
    </source>
</evidence>